<feature type="compositionally biased region" description="Low complexity" evidence="1">
    <location>
        <begin position="297"/>
        <end position="306"/>
    </location>
</feature>
<sequence length="583" mass="59986">MDSMAAPALKLRSCSVNTVHRSVPGAKSLSSGSSKARMGPTRVNSIPLSELRPRSAATTSSFSVTRRFTRAVKPITSDAPHAALAGEREPQACGNAPRPLSSIPTNTSHRGDGFATPSSAASASRASARCVKPSNSSTVAVPHVGLNNHSASRVDSTCSSLRGSSDKGSADRQQRPPVVPHVGQLTCNAPATWSAAIETLPMRRTATAATITSAASALGSQLSRHTASVHEMAVPMPPKLASPSVRPYASAPASRVSSVNSRLAEATARSGRQLTQRSRTSSVRPFVTKRSGSSANTAAPTKAASLTAAPPDAAAATSDCAVTTPFATSRAPPRLTGTRPLLETNRVSPPISKSVHDVFRVRALHPNSAPVLRADRGARSARGGASNGGNSSASRCTSARGASSQARLKQKKHSQSLAEQCATEDAPSRKLAQRLGSGSAAVGTASAPPAPFQKTHTRCPPPLSFADSGGASAPAIPKGPISPIKRTSTACPSAAQRYPNATADKPVHLYEGLALPITDATFAGLWIKPGMLSTPTNRAGDRDASEAPTIPYEGSRSRRGSTSLSPRTDVDALSVSGRLSYGV</sequence>
<evidence type="ECO:0000313" key="3">
    <source>
        <dbReference type="Proteomes" id="UP000673552"/>
    </source>
</evidence>
<dbReference type="GeneID" id="92511314"/>
<reference evidence="3" key="2">
    <citation type="journal article" date="2021" name="Sci. Data">
        <title>Chromosome-scale genome sequencing, assembly and annotation of six genomes from subfamily Leishmaniinae.</title>
        <authorList>
            <person name="Almutairi H."/>
            <person name="Urbaniak M.D."/>
            <person name="Bates M.D."/>
            <person name="Jariyapan N."/>
            <person name="Kwakye-Nuako G."/>
            <person name="Thomaz Soccol V."/>
            <person name="Al-Salem W.S."/>
            <person name="Dillon R.J."/>
            <person name="Bates P.A."/>
            <person name="Gatherer D."/>
        </authorList>
    </citation>
    <scope>NUCLEOTIDE SEQUENCE [LARGE SCALE GENOMIC DNA]</scope>
</reference>
<accession>A0A836K8C2</accession>
<feature type="compositionally biased region" description="Low complexity" evidence="1">
    <location>
        <begin position="436"/>
        <end position="447"/>
    </location>
</feature>
<feature type="compositionally biased region" description="Low complexity" evidence="1">
    <location>
        <begin position="25"/>
        <end position="36"/>
    </location>
</feature>
<reference evidence="3" key="1">
    <citation type="journal article" date="2021" name="Microbiol. Resour. Announc.">
        <title>LGAAP: Leishmaniinae Genome Assembly and Annotation Pipeline.</title>
        <authorList>
            <person name="Almutairi H."/>
            <person name="Urbaniak M.D."/>
            <person name="Bates M.D."/>
            <person name="Jariyapan N."/>
            <person name="Kwakye-Nuako G."/>
            <person name="Thomaz-Soccol V."/>
            <person name="Al-Salem W.S."/>
            <person name="Dillon R.J."/>
            <person name="Bates P.A."/>
            <person name="Gatherer D."/>
        </authorList>
    </citation>
    <scope>NUCLEOTIDE SEQUENCE [LARGE SCALE GENOMIC DNA]</scope>
</reference>
<dbReference type="RefSeq" id="XP_067174907.1">
    <property type="nucleotide sequence ID" value="XM_067318802.1"/>
</dbReference>
<feature type="region of interest" description="Disordered" evidence="1">
    <location>
        <begin position="325"/>
        <end position="349"/>
    </location>
</feature>
<dbReference type="AlphaFoldDB" id="A0A836K8C2"/>
<name>A0A836K8C2_9TRYP</name>
<feature type="compositionally biased region" description="Low complexity" evidence="1">
    <location>
        <begin position="380"/>
        <end position="395"/>
    </location>
</feature>
<evidence type="ECO:0000313" key="2">
    <source>
        <dbReference type="EMBL" id="KAG5466999.1"/>
    </source>
</evidence>
<feature type="region of interest" description="Disordered" evidence="1">
    <location>
        <begin position="87"/>
        <end position="183"/>
    </location>
</feature>
<organism evidence="2 3">
    <name type="scientific">Leishmania martiniquensis</name>
    <dbReference type="NCBI Taxonomy" id="1580590"/>
    <lineage>
        <taxon>Eukaryota</taxon>
        <taxon>Discoba</taxon>
        <taxon>Euglenozoa</taxon>
        <taxon>Kinetoplastea</taxon>
        <taxon>Metakinetoplastina</taxon>
        <taxon>Trypanosomatida</taxon>
        <taxon>Trypanosomatidae</taxon>
        <taxon>Leishmaniinae</taxon>
        <taxon>Leishmania</taxon>
    </lineage>
</organism>
<feature type="compositionally biased region" description="Polar residues" evidence="1">
    <location>
        <begin position="396"/>
        <end position="407"/>
    </location>
</feature>
<dbReference type="OrthoDB" id="267581at2759"/>
<feature type="region of interest" description="Disordered" evidence="1">
    <location>
        <begin position="19"/>
        <end position="62"/>
    </location>
</feature>
<feature type="compositionally biased region" description="Low complexity" evidence="1">
    <location>
        <begin position="118"/>
        <end position="129"/>
    </location>
</feature>
<evidence type="ECO:0000256" key="1">
    <source>
        <dbReference type="SAM" id="MobiDB-lite"/>
    </source>
</evidence>
<feature type="region of interest" description="Disordered" evidence="1">
    <location>
        <begin position="370"/>
        <end position="493"/>
    </location>
</feature>
<feature type="region of interest" description="Disordered" evidence="1">
    <location>
        <begin position="535"/>
        <end position="569"/>
    </location>
</feature>
<dbReference type="EMBL" id="JAFEUZ010000035">
    <property type="protein sequence ID" value="KAG5466999.1"/>
    <property type="molecule type" value="Genomic_DNA"/>
</dbReference>
<gene>
    <name evidence="2" type="ORF">LSCM1_01177</name>
</gene>
<feature type="compositionally biased region" description="Polar residues" evidence="1">
    <location>
        <begin position="147"/>
        <end position="163"/>
    </location>
</feature>
<feature type="compositionally biased region" description="Basic and acidic residues" evidence="1">
    <location>
        <begin position="164"/>
        <end position="174"/>
    </location>
</feature>
<comment type="caution">
    <text evidence="2">The sequence shown here is derived from an EMBL/GenBank/DDBJ whole genome shotgun (WGS) entry which is preliminary data.</text>
</comment>
<feature type="region of interest" description="Disordered" evidence="1">
    <location>
        <begin position="253"/>
        <end position="306"/>
    </location>
</feature>
<dbReference type="KEGG" id="lmat:92511314"/>
<dbReference type="Proteomes" id="UP000673552">
    <property type="component" value="Unassembled WGS sequence"/>
</dbReference>
<protein>
    <submittedName>
        <fullName evidence="2">Uncharacterized protein</fullName>
    </submittedName>
</protein>
<keyword evidence="3" id="KW-1185">Reference proteome</keyword>
<feature type="compositionally biased region" description="Polar residues" evidence="1">
    <location>
        <begin position="270"/>
        <end position="283"/>
    </location>
</feature>
<proteinExistence type="predicted"/>